<accession>A0AAV0ZJ83</accession>
<evidence type="ECO:0000313" key="2">
    <source>
        <dbReference type="EMBL" id="CAI8597243.1"/>
    </source>
</evidence>
<feature type="region of interest" description="Disordered" evidence="1">
    <location>
        <begin position="1"/>
        <end position="44"/>
    </location>
</feature>
<dbReference type="AlphaFoldDB" id="A0AAV0ZJ83"/>
<name>A0AAV0ZJ83_VICFA</name>
<feature type="compositionally biased region" description="Polar residues" evidence="1">
    <location>
        <begin position="26"/>
        <end position="38"/>
    </location>
</feature>
<evidence type="ECO:0000256" key="1">
    <source>
        <dbReference type="SAM" id="MobiDB-lite"/>
    </source>
</evidence>
<protein>
    <submittedName>
        <fullName evidence="2">Uncharacterized protein</fullName>
    </submittedName>
</protein>
<organism evidence="2 3">
    <name type="scientific">Vicia faba</name>
    <name type="common">Broad bean</name>
    <name type="synonym">Faba vulgaris</name>
    <dbReference type="NCBI Taxonomy" id="3906"/>
    <lineage>
        <taxon>Eukaryota</taxon>
        <taxon>Viridiplantae</taxon>
        <taxon>Streptophyta</taxon>
        <taxon>Embryophyta</taxon>
        <taxon>Tracheophyta</taxon>
        <taxon>Spermatophyta</taxon>
        <taxon>Magnoliopsida</taxon>
        <taxon>eudicotyledons</taxon>
        <taxon>Gunneridae</taxon>
        <taxon>Pentapetalae</taxon>
        <taxon>rosids</taxon>
        <taxon>fabids</taxon>
        <taxon>Fabales</taxon>
        <taxon>Fabaceae</taxon>
        <taxon>Papilionoideae</taxon>
        <taxon>50 kb inversion clade</taxon>
        <taxon>NPAAA clade</taxon>
        <taxon>Hologalegina</taxon>
        <taxon>IRL clade</taxon>
        <taxon>Fabeae</taxon>
        <taxon>Vicia</taxon>
    </lineage>
</organism>
<proteinExistence type="predicted"/>
<sequence>MNHHRLQHARPTTLHRATHPAHATAQPLQPSIPQATRSRSGEHPALLLVGQHLRSAPPLYRQLNITVTYQAKHKSTQRPSDPPLRFAHFLSPETSKTTLDLSLRKHRGKH</sequence>
<dbReference type="Proteomes" id="UP001157006">
    <property type="component" value="Chromosome 2"/>
</dbReference>
<dbReference type="EMBL" id="OX451737">
    <property type="protein sequence ID" value="CAI8597243.1"/>
    <property type="molecule type" value="Genomic_DNA"/>
</dbReference>
<keyword evidence="3" id="KW-1185">Reference proteome</keyword>
<evidence type="ECO:0000313" key="3">
    <source>
        <dbReference type="Proteomes" id="UP001157006"/>
    </source>
</evidence>
<reference evidence="2 3" key="1">
    <citation type="submission" date="2023-01" db="EMBL/GenBank/DDBJ databases">
        <authorList>
            <person name="Kreplak J."/>
        </authorList>
    </citation>
    <scope>NUCLEOTIDE SEQUENCE [LARGE SCALE GENOMIC DNA]</scope>
</reference>
<gene>
    <name evidence="2" type="ORF">VFH_II072480</name>
</gene>
<feature type="region of interest" description="Disordered" evidence="1">
    <location>
        <begin position="72"/>
        <end position="91"/>
    </location>
</feature>